<name>A0A507CRL8_9FUNG</name>
<protein>
    <submittedName>
        <fullName evidence="5">Uncharacterized protein</fullName>
    </submittedName>
</protein>
<organism evidence="5 7">
    <name type="scientific">Synchytrium endobioticum</name>
    <dbReference type="NCBI Taxonomy" id="286115"/>
    <lineage>
        <taxon>Eukaryota</taxon>
        <taxon>Fungi</taxon>
        <taxon>Fungi incertae sedis</taxon>
        <taxon>Chytridiomycota</taxon>
        <taxon>Chytridiomycota incertae sedis</taxon>
        <taxon>Chytridiomycetes</taxon>
        <taxon>Synchytriales</taxon>
        <taxon>Synchytriaceae</taxon>
        <taxon>Synchytrium</taxon>
    </lineage>
</organism>
<dbReference type="GO" id="GO:0045504">
    <property type="term" value="F:dynein heavy chain binding"/>
    <property type="evidence" value="ECO:0007669"/>
    <property type="project" value="TreeGrafter"/>
</dbReference>
<evidence type="ECO:0000256" key="2">
    <source>
        <dbReference type="ARBA" id="ARBA00022490"/>
    </source>
</evidence>
<dbReference type="InterPro" id="IPR015943">
    <property type="entry name" value="WD40/YVTN_repeat-like_dom_sf"/>
</dbReference>
<dbReference type="AlphaFoldDB" id="A0A507CRL8"/>
<dbReference type="Proteomes" id="UP000320475">
    <property type="component" value="Unassembled WGS sequence"/>
</dbReference>
<evidence type="ECO:0000256" key="3">
    <source>
        <dbReference type="ARBA" id="ARBA00022574"/>
    </source>
</evidence>
<accession>A0A507CRL8</accession>
<comment type="caution">
    <text evidence="5">The sequence shown here is derived from an EMBL/GenBank/DDBJ whole genome shotgun (WGS) entry which is preliminary data.</text>
</comment>
<dbReference type="EMBL" id="QEAN01000261">
    <property type="protein sequence ID" value="TPX41680.1"/>
    <property type="molecule type" value="Genomic_DNA"/>
</dbReference>
<sequence>MMKHLEFSSSSLPSIDITSTWHKPKPKQEIATQTRAQKYVESDTQTSASIHQAVQTDLDSNDLKRSAALKLDAKQQAALVAFLDTAERDVSRQLLQNLSSRAYDGFDVKWEDDVDTNSKLYQLQDPYVEEKLIVTCLAWSASGRTVAAAFGRRDHAAWCTHSGRVSTWSLSGKVVTDKPTFSAQVSTCLMSLIYHPVQNTVIAGGSYHGQIMIWDTNKNENPVIATTGDGELAHHEAVSSISWVPSSSGQHVYDILTTSTEGKILIYSFSNDLSLPIIGSRITLSNVARVVRPPLNSKVAKNVFPVGITAGSLPQAVGSYVDHLIVGTETGFVLKCNTSGTRIGDPSEKSEDLMNPVIFGFASHTGPIHSIACAPFHRNLFLTCGDDCEVRVYNALQPNPILVLEPSSMSLTCAAWSPTRPALYAVGCADGNVYFYDLRTSTTSPAYTLSMNTSSTSSSFVKRGITSLAFSKRPNKPGHHLTDDFFATADDAGLVHIYRLSTDFSREVIGEMWTLDNISN</sequence>
<evidence type="ECO:0000313" key="5">
    <source>
        <dbReference type="EMBL" id="TPX41680.1"/>
    </source>
</evidence>
<evidence type="ECO:0000313" key="6">
    <source>
        <dbReference type="EMBL" id="TPX46292.1"/>
    </source>
</evidence>
<keyword evidence="2" id="KW-0963">Cytoplasm</keyword>
<dbReference type="SUPFAM" id="SSF50978">
    <property type="entry name" value="WD40 repeat-like"/>
    <property type="match status" value="1"/>
</dbReference>
<keyword evidence="7" id="KW-1185">Reference proteome</keyword>
<dbReference type="InterPro" id="IPR001680">
    <property type="entry name" value="WD40_rpt"/>
</dbReference>
<evidence type="ECO:0000313" key="7">
    <source>
        <dbReference type="Proteomes" id="UP000317494"/>
    </source>
</evidence>
<dbReference type="InterPro" id="IPR036322">
    <property type="entry name" value="WD40_repeat_dom_sf"/>
</dbReference>
<proteinExistence type="predicted"/>
<dbReference type="SMART" id="SM00320">
    <property type="entry name" value="WD40"/>
    <property type="match status" value="6"/>
</dbReference>
<dbReference type="InterPro" id="IPR050687">
    <property type="entry name" value="Dynein_IC"/>
</dbReference>
<dbReference type="GO" id="GO:0042073">
    <property type="term" value="P:intraciliary transport"/>
    <property type="evidence" value="ECO:0007669"/>
    <property type="project" value="TreeGrafter"/>
</dbReference>
<keyword evidence="3" id="KW-0853">WD repeat</keyword>
<comment type="subcellular location">
    <subcellularLocation>
        <location evidence="1">Cytoplasm</location>
    </subcellularLocation>
</comment>
<dbReference type="Pfam" id="PF00400">
    <property type="entry name" value="WD40"/>
    <property type="match status" value="2"/>
</dbReference>
<dbReference type="PANTHER" id="PTHR12442:SF26">
    <property type="entry name" value="CYTOPLASMIC DYNEIN 2 INTERMEDIATE CHAIN 2"/>
    <property type="match status" value="1"/>
</dbReference>
<keyword evidence="4" id="KW-0677">Repeat</keyword>
<gene>
    <name evidence="6" type="ORF">SeLEV6574_g03309</name>
    <name evidence="5" type="ORF">SeMB42_g05467</name>
</gene>
<dbReference type="EMBL" id="QEAM01000108">
    <property type="protein sequence ID" value="TPX46292.1"/>
    <property type="molecule type" value="Genomic_DNA"/>
</dbReference>
<dbReference type="Gene3D" id="2.130.10.10">
    <property type="entry name" value="YVTN repeat-like/Quinoprotein amine dehydrogenase"/>
    <property type="match status" value="2"/>
</dbReference>
<dbReference type="GO" id="GO:0005868">
    <property type="term" value="C:cytoplasmic dynein complex"/>
    <property type="evidence" value="ECO:0007669"/>
    <property type="project" value="TreeGrafter"/>
</dbReference>
<dbReference type="STRING" id="286115.A0A507CRL8"/>
<dbReference type="OrthoDB" id="366230at2759"/>
<evidence type="ECO:0000256" key="4">
    <source>
        <dbReference type="ARBA" id="ARBA00022737"/>
    </source>
</evidence>
<dbReference type="GO" id="GO:0045503">
    <property type="term" value="F:dynein light chain binding"/>
    <property type="evidence" value="ECO:0007669"/>
    <property type="project" value="TreeGrafter"/>
</dbReference>
<dbReference type="GO" id="GO:0097014">
    <property type="term" value="C:ciliary plasm"/>
    <property type="evidence" value="ECO:0007669"/>
    <property type="project" value="TreeGrafter"/>
</dbReference>
<evidence type="ECO:0000256" key="1">
    <source>
        <dbReference type="ARBA" id="ARBA00004496"/>
    </source>
</evidence>
<dbReference type="PANTHER" id="PTHR12442">
    <property type="entry name" value="DYNEIN INTERMEDIATE CHAIN"/>
    <property type="match status" value="1"/>
</dbReference>
<dbReference type="Proteomes" id="UP000317494">
    <property type="component" value="Unassembled WGS sequence"/>
</dbReference>
<reference evidence="7 8" key="1">
    <citation type="journal article" date="2019" name="Sci. Rep.">
        <title>Comparative genomics of chytrid fungi reveal insights into the obligate biotrophic and pathogenic lifestyle of Synchytrium endobioticum.</title>
        <authorList>
            <person name="van de Vossenberg B.T.L.H."/>
            <person name="Warris S."/>
            <person name="Nguyen H.D.T."/>
            <person name="van Gent-Pelzer M.P.E."/>
            <person name="Joly D.L."/>
            <person name="van de Geest H.C."/>
            <person name="Bonants P.J.M."/>
            <person name="Smith D.S."/>
            <person name="Levesque C.A."/>
            <person name="van der Lee T.A.J."/>
        </authorList>
    </citation>
    <scope>NUCLEOTIDE SEQUENCE [LARGE SCALE GENOMIC DNA]</scope>
    <source>
        <strain evidence="6 8">LEV6574</strain>
        <strain evidence="5 7">MB42</strain>
    </source>
</reference>
<dbReference type="VEuPathDB" id="FungiDB:SeMB42_g05467"/>
<evidence type="ECO:0000313" key="8">
    <source>
        <dbReference type="Proteomes" id="UP000320475"/>
    </source>
</evidence>